<dbReference type="AlphaFoldDB" id="G3ICB1"/>
<dbReference type="Proteomes" id="UP000001075">
    <property type="component" value="Unassembled WGS sequence"/>
</dbReference>
<evidence type="ECO:0000313" key="2">
    <source>
        <dbReference type="Proteomes" id="UP000001075"/>
    </source>
</evidence>
<dbReference type="InParanoid" id="G3ICB1"/>
<evidence type="ECO:0000313" key="1">
    <source>
        <dbReference type="EMBL" id="EGW08294.1"/>
    </source>
</evidence>
<name>G3ICB1_CRIGR</name>
<organism evidence="1 2">
    <name type="scientific">Cricetulus griseus</name>
    <name type="common">Chinese hamster</name>
    <name type="synonym">Cricetulus barabensis griseus</name>
    <dbReference type="NCBI Taxonomy" id="10029"/>
    <lineage>
        <taxon>Eukaryota</taxon>
        <taxon>Metazoa</taxon>
        <taxon>Chordata</taxon>
        <taxon>Craniata</taxon>
        <taxon>Vertebrata</taxon>
        <taxon>Euteleostomi</taxon>
        <taxon>Mammalia</taxon>
        <taxon>Eutheria</taxon>
        <taxon>Euarchontoglires</taxon>
        <taxon>Glires</taxon>
        <taxon>Rodentia</taxon>
        <taxon>Myomorpha</taxon>
        <taxon>Muroidea</taxon>
        <taxon>Cricetidae</taxon>
        <taxon>Cricetinae</taxon>
        <taxon>Cricetulus</taxon>
    </lineage>
</organism>
<dbReference type="EMBL" id="JH001905">
    <property type="protein sequence ID" value="EGW08294.1"/>
    <property type="molecule type" value="Genomic_DNA"/>
</dbReference>
<sequence>MSSAILESGWNTDHCLLGFSSDVKSWLQRAVTCHTDFKGLERIRKIIREIT</sequence>
<protein>
    <submittedName>
        <fullName evidence="1">Uncharacterized protein</fullName>
    </submittedName>
</protein>
<proteinExistence type="predicted"/>
<gene>
    <name evidence="1" type="ORF">I79_021304</name>
</gene>
<reference evidence="2" key="1">
    <citation type="journal article" date="2011" name="Nat. Biotechnol.">
        <title>The genomic sequence of the Chinese hamster ovary (CHO)-K1 cell line.</title>
        <authorList>
            <person name="Xu X."/>
            <person name="Nagarajan H."/>
            <person name="Lewis N.E."/>
            <person name="Pan S."/>
            <person name="Cai Z."/>
            <person name="Liu X."/>
            <person name="Chen W."/>
            <person name="Xie M."/>
            <person name="Wang W."/>
            <person name="Hammond S."/>
            <person name="Andersen M.R."/>
            <person name="Neff N."/>
            <person name="Passarelli B."/>
            <person name="Koh W."/>
            <person name="Fan H.C."/>
            <person name="Wang J."/>
            <person name="Gui Y."/>
            <person name="Lee K.H."/>
            <person name="Betenbaugh M.J."/>
            <person name="Quake S.R."/>
            <person name="Famili I."/>
            <person name="Palsson B.O."/>
            <person name="Wang J."/>
        </authorList>
    </citation>
    <scope>NUCLEOTIDE SEQUENCE [LARGE SCALE GENOMIC DNA]</scope>
    <source>
        <strain evidence="2">CHO K1 cell line</strain>
    </source>
</reference>
<accession>G3ICB1</accession>